<dbReference type="PROSITE" id="PS50125">
    <property type="entry name" value="GUANYLATE_CYCLASE_2"/>
    <property type="match status" value="1"/>
</dbReference>
<feature type="domain" description="Guanylate cyclase" evidence="1">
    <location>
        <begin position="52"/>
        <end position="187"/>
    </location>
</feature>
<keyword evidence="3" id="KW-1185">Reference proteome</keyword>
<organism evidence="2 3">
    <name type="scientific">Streptomyces xantholiticus</name>
    <dbReference type="NCBI Taxonomy" id="68285"/>
    <lineage>
        <taxon>Bacteria</taxon>
        <taxon>Bacillati</taxon>
        <taxon>Actinomycetota</taxon>
        <taxon>Actinomycetes</taxon>
        <taxon>Kitasatosporales</taxon>
        <taxon>Streptomycetaceae</taxon>
        <taxon>Streptomyces</taxon>
    </lineage>
</organism>
<dbReference type="InterPro" id="IPR001054">
    <property type="entry name" value="A/G_cyclase"/>
</dbReference>
<protein>
    <submittedName>
        <fullName evidence="2">Adenylate/guanylate cyclase domain-containing protein</fullName>
    </submittedName>
</protein>
<evidence type="ECO:0000313" key="3">
    <source>
        <dbReference type="Proteomes" id="UP001445472"/>
    </source>
</evidence>
<evidence type="ECO:0000313" key="2">
    <source>
        <dbReference type="EMBL" id="MER6617821.1"/>
    </source>
</evidence>
<sequence length="244" mass="27156">MSTLEELVGLKSTIEEKLTELVGHEWQTRNGLTVPRTDDIVLRDGAVQLDAVYLYTDMMGSTRLVSEFAPGTAAKVTRAFINTACRVIRNRDGHIRSFDGDRVMGIFVGADKEGRAVRTALEITYATDKLVWPALERRLPSLTRQGFKLRHVSGVAAGPVFMARTGIYDHNDLISIGSAANVAAKLSDIREDPQYRSYITRSLYDAIPEHCAVTDGKVMWQAHHVPVNGEQLAVCRSNWEWPVT</sequence>
<dbReference type="EMBL" id="JBEPBX010000045">
    <property type="protein sequence ID" value="MER6617821.1"/>
    <property type="molecule type" value="Genomic_DNA"/>
</dbReference>
<reference evidence="2 3" key="1">
    <citation type="submission" date="2024-06" db="EMBL/GenBank/DDBJ databases">
        <title>The Natural Products Discovery Center: Release of the First 8490 Sequenced Strains for Exploring Actinobacteria Biosynthetic Diversity.</title>
        <authorList>
            <person name="Kalkreuter E."/>
            <person name="Kautsar S.A."/>
            <person name="Yang D."/>
            <person name="Bader C.D."/>
            <person name="Teijaro C.N."/>
            <person name="Fluegel L."/>
            <person name="Davis C.M."/>
            <person name="Simpson J.R."/>
            <person name="Lauterbach L."/>
            <person name="Steele A.D."/>
            <person name="Gui C."/>
            <person name="Meng S."/>
            <person name="Li G."/>
            <person name="Viehrig K."/>
            <person name="Ye F."/>
            <person name="Su P."/>
            <person name="Kiefer A.F."/>
            <person name="Nichols A."/>
            <person name="Cepeda A.J."/>
            <person name="Yan W."/>
            <person name="Fan B."/>
            <person name="Jiang Y."/>
            <person name="Adhikari A."/>
            <person name="Zheng C.-J."/>
            <person name="Schuster L."/>
            <person name="Cowan T.M."/>
            <person name="Smanski M.J."/>
            <person name="Chevrette M.G."/>
            <person name="De Carvalho L.P.S."/>
            <person name="Shen B."/>
        </authorList>
    </citation>
    <scope>NUCLEOTIDE SEQUENCE [LARGE SCALE GENOMIC DNA]</scope>
    <source>
        <strain evidence="2 3">NPDC000837</strain>
    </source>
</reference>
<dbReference type="Gene3D" id="3.30.70.1230">
    <property type="entry name" value="Nucleotide cyclase"/>
    <property type="match status" value="1"/>
</dbReference>
<dbReference type="Proteomes" id="UP001445472">
    <property type="component" value="Unassembled WGS sequence"/>
</dbReference>
<proteinExistence type="predicted"/>
<accession>A0ABV1V475</accession>
<dbReference type="InterPro" id="IPR029787">
    <property type="entry name" value="Nucleotide_cyclase"/>
</dbReference>
<dbReference type="SUPFAM" id="SSF55073">
    <property type="entry name" value="Nucleotide cyclase"/>
    <property type="match status" value="1"/>
</dbReference>
<evidence type="ECO:0000259" key="1">
    <source>
        <dbReference type="PROSITE" id="PS50125"/>
    </source>
</evidence>
<dbReference type="RefSeq" id="WP_351978842.1">
    <property type="nucleotide sequence ID" value="NZ_JBEPBX010000045.1"/>
</dbReference>
<name>A0ABV1V475_9ACTN</name>
<comment type="caution">
    <text evidence="2">The sequence shown here is derived from an EMBL/GenBank/DDBJ whole genome shotgun (WGS) entry which is preliminary data.</text>
</comment>
<gene>
    <name evidence="2" type="ORF">ABT276_31830</name>
</gene>